<reference evidence="2 3" key="1">
    <citation type="submission" date="2018-12" db="EMBL/GenBank/DDBJ databases">
        <authorList>
            <consortium name="Pathogen Informatics"/>
        </authorList>
    </citation>
    <scope>NUCLEOTIDE SEQUENCE [LARGE SCALE GENOMIC DNA]</scope>
    <source>
        <strain evidence="2 3">NCTC6754</strain>
    </source>
</reference>
<name>A0A3S4LV80_SALET</name>
<evidence type="ECO:0000313" key="3">
    <source>
        <dbReference type="Proteomes" id="UP000269208"/>
    </source>
</evidence>
<sequence length="187" mass="21179">MFLLLGAGHVRYSLKANCQLESELVQLMCHWLEISNTILSGWCSGLSGFEVSTRFTSPLYLAPVEPTSRSRISSTHHRTSFPKRHEQPQAPCLDDNHGMKFDNTWNQGVWFALRSATGRPSPQPFSVEDLPALGEEYRRIMKIISAVYTSKKTLSKRWFASAELLNLYLTKYGLSCLNCSRKKTTAC</sequence>
<proteinExistence type="predicted"/>
<gene>
    <name evidence="2" type="ORF">NCTC6754_05374</name>
</gene>
<feature type="region of interest" description="Disordered" evidence="1">
    <location>
        <begin position="70"/>
        <end position="89"/>
    </location>
</feature>
<organism evidence="2 3">
    <name type="scientific">Salmonella enterica I</name>
    <dbReference type="NCBI Taxonomy" id="59201"/>
    <lineage>
        <taxon>Bacteria</taxon>
        <taxon>Pseudomonadati</taxon>
        <taxon>Pseudomonadota</taxon>
        <taxon>Gammaproteobacteria</taxon>
        <taxon>Enterobacterales</taxon>
        <taxon>Enterobacteriaceae</taxon>
        <taxon>Salmonella</taxon>
    </lineage>
</organism>
<dbReference type="AlphaFoldDB" id="A0A3S4LV80"/>
<evidence type="ECO:0000256" key="1">
    <source>
        <dbReference type="SAM" id="MobiDB-lite"/>
    </source>
</evidence>
<dbReference type="Proteomes" id="UP000269208">
    <property type="component" value="Chromosome"/>
</dbReference>
<evidence type="ECO:0000313" key="2">
    <source>
        <dbReference type="EMBL" id="VEB58358.1"/>
    </source>
</evidence>
<protein>
    <submittedName>
        <fullName evidence="2">Putative cytoplasmic protein</fullName>
    </submittedName>
</protein>
<accession>A0A3S4LV80</accession>
<dbReference type="EMBL" id="LR134190">
    <property type="protein sequence ID" value="VEB58358.1"/>
    <property type="molecule type" value="Genomic_DNA"/>
</dbReference>